<gene>
    <name evidence="1" type="ORF">SAMN06296036_107120</name>
</gene>
<reference evidence="2" key="1">
    <citation type="submission" date="2017-04" db="EMBL/GenBank/DDBJ databases">
        <authorList>
            <person name="Varghese N."/>
            <person name="Submissions S."/>
        </authorList>
    </citation>
    <scope>NUCLEOTIDE SEQUENCE [LARGE SCALE GENOMIC DNA]</scope>
    <source>
        <strain evidence="2">RKEM611</strain>
    </source>
</reference>
<organism evidence="1 2">
    <name type="scientific">Pseudobacteriovorax antillogorgiicola</name>
    <dbReference type="NCBI Taxonomy" id="1513793"/>
    <lineage>
        <taxon>Bacteria</taxon>
        <taxon>Pseudomonadati</taxon>
        <taxon>Bdellovibrionota</taxon>
        <taxon>Oligoflexia</taxon>
        <taxon>Oligoflexales</taxon>
        <taxon>Pseudobacteriovoracaceae</taxon>
        <taxon>Pseudobacteriovorax</taxon>
    </lineage>
</organism>
<sequence length="119" mass="14206">MSRIVDLTEYKQQRKKLFLEKNKTFLDDYIRGFIYSHCQLSYDVFQQHYLNARQQDNEMAWDYLDFRDTLAEVVTDVIGASLWTDIQRQPWFRKGLLNRDEVMDRMISLFIIGAAVAEG</sequence>
<accession>A0A1Y6BQ64</accession>
<dbReference type="OrthoDB" id="9986722at2"/>
<dbReference type="RefSeq" id="WP_132318439.1">
    <property type="nucleotide sequence ID" value="NZ_FWZT01000007.1"/>
</dbReference>
<dbReference type="EMBL" id="FWZT01000007">
    <property type="protein sequence ID" value="SMF21644.1"/>
    <property type="molecule type" value="Genomic_DNA"/>
</dbReference>
<dbReference type="Proteomes" id="UP000192907">
    <property type="component" value="Unassembled WGS sequence"/>
</dbReference>
<protein>
    <submittedName>
        <fullName evidence="1">Uncharacterized protein</fullName>
    </submittedName>
</protein>
<evidence type="ECO:0000313" key="2">
    <source>
        <dbReference type="Proteomes" id="UP000192907"/>
    </source>
</evidence>
<name>A0A1Y6BQ64_9BACT</name>
<proteinExistence type="predicted"/>
<dbReference type="STRING" id="1513793.SAMN06296036_107120"/>
<dbReference type="AlphaFoldDB" id="A0A1Y6BQ64"/>
<evidence type="ECO:0000313" key="1">
    <source>
        <dbReference type="EMBL" id="SMF21644.1"/>
    </source>
</evidence>
<keyword evidence="2" id="KW-1185">Reference proteome</keyword>